<dbReference type="InterPro" id="IPR018289">
    <property type="entry name" value="MULE_transposase_dom"/>
</dbReference>
<gene>
    <name evidence="2" type="ORF">PRUPE_2G034100</name>
</gene>
<feature type="domain" description="MULE transposase" evidence="1">
    <location>
        <begin position="157"/>
        <end position="248"/>
    </location>
</feature>
<dbReference type="PANTHER" id="PTHR47718:SF13">
    <property type="entry name" value="OS09G0290500 PROTEIN"/>
    <property type="match status" value="1"/>
</dbReference>
<protein>
    <recommendedName>
        <fullName evidence="1">MULE transposase domain-containing protein</fullName>
    </recommendedName>
</protein>
<accession>A0A251QAK0</accession>
<dbReference type="Proteomes" id="UP000006882">
    <property type="component" value="Chromosome G2"/>
</dbReference>
<dbReference type="STRING" id="3760.A0A251QAK0"/>
<sequence>MVHTPRKETRENCHTAFVVKYCLKRDAYIVNKFVKEHSHRLANSHEVPFLRSHWCVTESNIAQSISIRKASIKTNQTYDYMVNQASVYVKVGFPSKDLYNMMDFERRQVDAISYMNAKAIADLEFFCMFSVDEENRLANLFLRDSQSLHDYCCIGNVLIFDSMYKTNVYDKPLVVFVGVNNHNATTVFGCTFLVDETADTYRWNFLTSVKDKKPVSIVADGDEAMRVAIDEVFPDAHHHLCSWHIMRNVNSNVNNSKIVREFSYCMHGGLTPVAFEQHWQHMIDAYDLKGDWIEMMYCKRKRWTEGHFFGGNTTTQRVEGMHKNLKDRIGRGMKLVEYILQIERSLLKLRNENVKDDFDSNNSHALLLTHLRSLEEHVASIFTQNLQVDKK</sequence>
<proteinExistence type="predicted"/>
<dbReference type="Gramene" id="ONI20802">
    <property type="protein sequence ID" value="ONI20802"/>
    <property type="gene ID" value="PRUPE_2G034100"/>
</dbReference>
<organism evidence="2 3">
    <name type="scientific">Prunus persica</name>
    <name type="common">Peach</name>
    <name type="synonym">Amygdalus persica</name>
    <dbReference type="NCBI Taxonomy" id="3760"/>
    <lineage>
        <taxon>Eukaryota</taxon>
        <taxon>Viridiplantae</taxon>
        <taxon>Streptophyta</taxon>
        <taxon>Embryophyta</taxon>
        <taxon>Tracheophyta</taxon>
        <taxon>Spermatophyta</taxon>
        <taxon>Magnoliopsida</taxon>
        <taxon>eudicotyledons</taxon>
        <taxon>Gunneridae</taxon>
        <taxon>Pentapetalae</taxon>
        <taxon>rosids</taxon>
        <taxon>fabids</taxon>
        <taxon>Rosales</taxon>
        <taxon>Rosaceae</taxon>
        <taxon>Amygdaloideae</taxon>
        <taxon>Amygdaleae</taxon>
        <taxon>Prunus</taxon>
    </lineage>
</organism>
<dbReference type="AlphaFoldDB" id="A0A251QAK0"/>
<dbReference type="Pfam" id="PF10551">
    <property type="entry name" value="MULE"/>
    <property type="match status" value="1"/>
</dbReference>
<evidence type="ECO:0000313" key="3">
    <source>
        <dbReference type="Proteomes" id="UP000006882"/>
    </source>
</evidence>
<name>A0A251QAK0_PRUPE</name>
<reference evidence="2 3" key="1">
    <citation type="journal article" date="2013" name="Nat. Genet.">
        <title>The high-quality draft genome of peach (Prunus persica) identifies unique patterns of genetic diversity, domestication and genome evolution.</title>
        <authorList>
            <consortium name="International Peach Genome Initiative"/>
            <person name="Verde I."/>
            <person name="Abbott A.G."/>
            <person name="Scalabrin S."/>
            <person name="Jung S."/>
            <person name="Shu S."/>
            <person name="Marroni F."/>
            <person name="Zhebentyayeva T."/>
            <person name="Dettori M.T."/>
            <person name="Grimwood J."/>
            <person name="Cattonaro F."/>
            <person name="Zuccolo A."/>
            <person name="Rossini L."/>
            <person name="Jenkins J."/>
            <person name="Vendramin E."/>
            <person name="Meisel L.A."/>
            <person name="Decroocq V."/>
            <person name="Sosinski B."/>
            <person name="Prochnik S."/>
            <person name="Mitros T."/>
            <person name="Policriti A."/>
            <person name="Cipriani G."/>
            <person name="Dondini L."/>
            <person name="Ficklin S."/>
            <person name="Goodstein D.M."/>
            <person name="Xuan P."/>
            <person name="Del Fabbro C."/>
            <person name="Aramini V."/>
            <person name="Copetti D."/>
            <person name="Gonzalez S."/>
            <person name="Horner D.S."/>
            <person name="Falchi R."/>
            <person name="Lucas S."/>
            <person name="Mica E."/>
            <person name="Maldonado J."/>
            <person name="Lazzari B."/>
            <person name="Bielenberg D."/>
            <person name="Pirona R."/>
            <person name="Miculan M."/>
            <person name="Barakat A."/>
            <person name="Testolin R."/>
            <person name="Stella A."/>
            <person name="Tartarini S."/>
            <person name="Tonutti P."/>
            <person name="Arus P."/>
            <person name="Orellana A."/>
            <person name="Wells C."/>
            <person name="Main D."/>
            <person name="Vizzotto G."/>
            <person name="Silva H."/>
            <person name="Salamini F."/>
            <person name="Schmutz J."/>
            <person name="Morgante M."/>
            <person name="Rokhsar D.S."/>
        </authorList>
    </citation>
    <scope>NUCLEOTIDE SEQUENCE [LARGE SCALE GENOMIC DNA]</scope>
    <source>
        <strain evidence="3">cv. Nemared</strain>
    </source>
</reference>
<evidence type="ECO:0000259" key="1">
    <source>
        <dbReference type="Pfam" id="PF10551"/>
    </source>
</evidence>
<evidence type="ECO:0000313" key="2">
    <source>
        <dbReference type="EMBL" id="ONI20802.1"/>
    </source>
</evidence>
<dbReference type="PANTHER" id="PTHR47718">
    <property type="entry name" value="OS01G0519700 PROTEIN"/>
    <property type="match status" value="1"/>
</dbReference>
<keyword evidence="3" id="KW-1185">Reference proteome</keyword>
<dbReference type="EMBL" id="CM007652">
    <property type="protein sequence ID" value="ONI20802.1"/>
    <property type="molecule type" value="Genomic_DNA"/>
</dbReference>